<dbReference type="AlphaFoldDB" id="A0A841K4N2"/>
<dbReference type="GO" id="GO:0000166">
    <property type="term" value="F:nucleotide binding"/>
    <property type="evidence" value="ECO:0007669"/>
    <property type="project" value="InterPro"/>
</dbReference>
<evidence type="ECO:0000259" key="1">
    <source>
        <dbReference type="Pfam" id="PF01408"/>
    </source>
</evidence>
<protein>
    <submittedName>
        <fullName evidence="3">Putative dehydrogenase</fullName>
    </submittedName>
</protein>
<dbReference type="Gene3D" id="3.30.360.10">
    <property type="entry name" value="Dihydrodipicolinate Reductase, domain 2"/>
    <property type="match status" value="1"/>
</dbReference>
<evidence type="ECO:0000313" key="3">
    <source>
        <dbReference type="EMBL" id="MBB6145214.1"/>
    </source>
</evidence>
<feature type="domain" description="Gfo/Idh/MocA-like oxidoreductase N-terminal" evidence="1">
    <location>
        <begin position="12"/>
        <end position="110"/>
    </location>
</feature>
<gene>
    <name evidence="3" type="ORF">HNQ77_003172</name>
</gene>
<dbReference type="InterPro" id="IPR055170">
    <property type="entry name" value="GFO_IDH_MocA-like_dom"/>
</dbReference>
<dbReference type="SUPFAM" id="SSF55347">
    <property type="entry name" value="Glyceraldehyde-3-phosphate dehydrogenase-like, C-terminal domain"/>
    <property type="match status" value="1"/>
</dbReference>
<dbReference type="SUPFAM" id="SSF51735">
    <property type="entry name" value="NAD(P)-binding Rossmann-fold domains"/>
    <property type="match status" value="1"/>
</dbReference>
<sequence length="359" mass="39342">MAAELDGNIELVAGAFSQDAGKSKAAAQTYGIDEARAYANYEEMIAAETKRADGIDFVAIVTPNHLHLPIARAAMEAGLHVMSDKPATANFQEALDLKNIVERTNRLYALTFTYTGYPLVREAREICRRGELGAIRKVMVEYLQGWLTQPLEKMGQKQAEWRSDPAKSGIGGCIGDIGVHAFNLLEYVTGQPVKKLSATLRTMVAGRALDDDCSAMLVFENGAPGILAASQIAVGERNGLRLRVYGEKGSLEWYQEDPNRLQLKWLDRPDQTLHAGSAFLSEAARHATRLPLGHPEGFVEAFANIYRDFSHAIFERQERPDASLSGSVCGIEEGVRSMAFMERAIGSSKADGAWTALEY</sequence>
<dbReference type="InterPro" id="IPR036291">
    <property type="entry name" value="NAD(P)-bd_dom_sf"/>
</dbReference>
<dbReference type="InterPro" id="IPR051317">
    <property type="entry name" value="Gfo/Idh/MocA_oxidoreduct"/>
</dbReference>
<reference evidence="3 4" key="1">
    <citation type="submission" date="2020-08" db="EMBL/GenBank/DDBJ databases">
        <title>Genomic Encyclopedia of Type Strains, Phase IV (KMG-IV): sequencing the most valuable type-strain genomes for metagenomic binning, comparative biology and taxonomic classification.</title>
        <authorList>
            <person name="Goeker M."/>
        </authorList>
    </citation>
    <scope>NUCLEOTIDE SEQUENCE [LARGE SCALE GENOMIC DNA]</scope>
    <source>
        <strain evidence="3 4">DSM 103733</strain>
    </source>
</reference>
<dbReference type="InterPro" id="IPR000683">
    <property type="entry name" value="Gfo/Idh/MocA-like_OxRdtase_N"/>
</dbReference>
<proteinExistence type="predicted"/>
<dbReference type="PANTHER" id="PTHR43708">
    <property type="entry name" value="CONSERVED EXPRESSED OXIDOREDUCTASE (EUROFUNG)"/>
    <property type="match status" value="1"/>
</dbReference>
<dbReference type="Gene3D" id="3.40.50.720">
    <property type="entry name" value="NAD(P)-binding Rossmann-like Domain"/>
    <property type="match status" value="1"/>
</dbReference>
<dbReference type="PANTHER" id="PTHR43708:SF3">
    <property type="entry name" value="OXIDOREDUCTASE"/>
    <property type="match status" value="1"/>
</dbReference>
<evidence type="ECO:0000313" key="4">
    <source>
        <dbReference type="Proteomes" id="UP000538666"/>
    </source>
</evidence>
<dbReference type="Proteomes" id="UP000538666">
    <property type="component" value="Unassembled WGS sequence"/>
</dbReference>
<dbReference type="Pfam" id="PF01408">
    <property type="entry name" value="GFO_IDH_MocA"/>
    <property type="match status" value="1"/>
</dbReference>
<dbReference type="EMBL" id="JACHEK010000006">
    <property type="protein sequence ID" value="MBB6145214.1"/>
    <property type="molecule type" value="Genomic_DNA"/>
</dbReference>
<feature type="domain" description="GFO/IDH/MocA-like oxidoreductase" evidence="2">
    <location>
        <begin position="120"/>
        <end position="252"/>
    </location>
</feature>
<dbReference type="Pfam" id="PF22725">
    <property type="entry name" value="GFO_IDH_MocA_C3"/>
    <property type="match status" value="1"/>
</dbReference>
<keyword evidence="4" id="KW-1185">Reference proteome</keyword>
<name>A0A841K4N2_9BACT</name>
<comment type="caution">
    <text evidence="3">The sequence shown here is derived from an EMBL/GenBank/DDBJ whole genome shotgun (WGS) entry which is preliminary data.</text>
</comment>
<organism evidence="3 4">
    <name type="scientific">Silvibacterium bohemicum</name>
    <dbReference type="NCBI Taxonomy" id="1577686"/>
    <lineage>
        <taxon>Bacteria</taxon>
        <taxon>Pseudomonadati</taxon>
        <taxon>Acidobacteriota</taxon>
        <taxon>Terriglobia</taxon>
        <taxon>Terriglobales</taxon>
        <taxon>Acidobacteriaceae</taxon>
        <taxon>Silvibacterium</taxon>
    </lineage>
</organism>
<accession>A0A841K4N2</accession>
<evidence type="ECO:0000259" key="2">
    <source>
        <dbReference type="Pfam" id="PF22725"/>
    </source>
</evidence>